<dbReference type="AlphaFoldDB" id="A0A420ERR3"/>
<protein>
    <submittedName>
        <fullName evidence="1">Uncharacterized protein</fullName>
    </submittedName>
</protein>
<keyword evidence="2" id="KW-1185">Reference proteome</keyword>
<dbReference type="Proteomes" id="UP000284395">
    <property type="component" value="Unassembled WGS sequence"/>
</dbReference>
<evidence type="ECO:0000313" key="2">
    <source>
        <dbReference type="Proteomes" id="UP000284395"/>
    </source>
</evidence>
<organism evidence="1 2">
    <name type="scientific">Altericroceibacterium spongiae</name>
    <dbReference type="NCBI Taxonomy" id="2320269"/>
    <lineage>
        <taxon>Bacteria</taxon>
        <taxon>Pseudomonadati</taxon>
        <taxon>Pseudomonadota</taxon>
        <taxon>Alphaproteobacteria</taxon>
        <taxon>Sphingomonadales</taxon>
        <taxon>Erythrobacteraceae</taxon>
        <taxon>Altericroceibacterium</taxon>
    </lineage>
</organism>
<evidence type="ECO:0000313" key="1">
    <source>
        <dbReference type="EMBL" id="RKF23396.1"/>
    </source>
</evidence>
<gene>
    <name evidence="1" type="ORF">D6851_02685</name>
</gene>
<name>A0A420ERR3_9SPHN</name>
<proteinExistence type="predicted"/>
<accession>A0A420ERR3</accession>
<dbReference type="RefSeq" id="WP_120323300.1">
    <property type="nucleotide sequence ID" value="NZ_RAPF01000001.1"/>
</dbReference>
<dbReference type="EMBL" id="RAPF01000001">
    <property type="protein sequence ID" value="RKF23396.1"/>
    <property type="molecule type" value="Genomic_DNA"/>
</dbReference>
<reference evidence="1 2" key="1">
    <citation type="submission" date="2018-09" db="EMBL/GenBank/DDBJ databases">
        <title>Altererythrobacter spongiae sp. nov., isolated from a marine sponge.</title>
        <authorList>
            <person name="Zhuang L."/>
            <person name="Luo L."/>
        </authorList>
    </citation>
    <scope>NUCLEOTIDE SEQUENCE [LARGE SCALE GENOMIC DNA]</scope>
    <source>
        <strain evidence="1 2">HN-Y73</strain>
    </source>
</reference>
<comment type="caution">
    <text evidence="1">The sequence shown here is derived from an EMBL/GenBank/DDBJ whole genome shotgun (WGS) entry which is preliminary data.</text>
</comment>
<sequence>MADESFQTVEFVDEVAAIIAWLRRGGDYEEGEYKPWTMRHAQSALVFARAIAERQHHPTYRPDPKRANRAPLPPRSVLTYSAISVLEDAAEKASASPIERTDAHRLALGWLVSCGIALSWQADKFWHLLGNDPYPADTHKEYIRSTSFSSSIRHWKMAAHINS</sequence>